<dbReference type="AlphaFoldDB" id="A0A1G4T3G6"/>
<keyword evidence="8" id="KW-1185">Reference proteome</keyword>
<evidence type="ECO:0000256" key="3">
    <source>
        <dbReference type="ARBA" id="ARBA00022857"/>
    </source>
</evidence>
<feature type="binding site" evidence="5">
    <location>
        <position position="353"/>
    </location>
    <ligand>
        <name>FAD</name>
        <dbReference type="ChEBI" id="CHEBI:57692"/>
    </ligand>
</feature>
<dbReference type="InterPro" id="IPR022890">
    <property type="entry name" value="Fd--NADP_Rdtase_type_2"/>
</dbReference>
<organism evidence="7 8">
    <name type="scientific">Asticcacaulis taihuensis</name>
    <dbReference type="NCBI Taxonomy" id="260084"/>
    <lineage>
        <taxon>Bacteria</taxon>
        <taxon>Pseudomonadati</taxon>
        <taxon>Pseudomonadota</taxon>
        <taxon>Alphaproteobacteria</taxon>
        <taxon>Caulobacterales</taxon>
        <taxon>Caulobacteraceae</taxon>
        <taxon>Asticcacaulis</taxon>
    </lineage>
</organism>
<feature type="binding site" evidence="5">
    <location>
        <position position="312"/>
    </location>
    <ligand>
        <name>FAD</name>
        <dbReference type="ChEBI" id="CHEBI:57692"/>
    </ligand>
</feature>
<dbReference type="GO" id="GO:0050661">
    <property type="term" value="F:NADP binding"/>
    <property type="evidence" value="ECO:0007669"/>
    <property type="project" value="UniProtKB-UniRule"/>
</dbReference>
<sequence length="365" mass="39793">MTEANPLHHIDALEAGGTWTTDVVVIGAGPVGLFSVFELGLLDIKCHLIDILDKVGGQCAELYPEKPIYDIPAWPIISGDDLTKRLLEQIHPFGAKYHLGEMAVGVRKVEEGEHEGLWEVTTDQKTVVYAKAIAIAAGGGSFQPKKPPIPGIDGFENLGAGKGVHYAVRKMEAFRDKEIVISGGGDSALDWVLNLQPIAKRVTLIHRRDDFRAAPHSVAKMRELVAAGDMDLIIAQATALKGETGHFLESVAIEDANGVESHITADAFLPFFGLTMKLGPVAEFGLNLHENLIPVDTEKFETSTKGIFAIGDINHYPGKLKLILSGFHEAALMAQQAFRYVYPDKKLRFQYTTSSSELQKKMGVK</sequence>
<dbReference type="RefSeq" id="WP_090649917.1">
    <property type="nucleotide sequence ID" value="NZ_CBCRYE010000005.1"/>
</dbReference>
<dbReference type="GO" id="GO:0050660">
    <property type="term" value="F:flavin adenine dinucleotide binding"/>
    <property type="evidence" value="ECO:0007669"/>
    <property type="project" value="UniProtKB-UniRule"/>
</dbReference>
<feature type="binding site" evidence="5">
    <location>
        <position position="142"/>
    </location>
    <ligand>
        <name>FAD</name>
        <dbReference type="ChEBI" id="CHEBI:57692"/>
    </ligand>
</feature>
<keyword evidence="1 5" id="KW-0285">Flavoprotein</keyword>
<dbReference type="EC" id="1.18.1.2" evidence="5"/>
<comment type="caution">
    <text evidence="5">Lacks conserved residue(s) required for the propagation of feature annotation.</text>
</comment>
<evidence type="ECO:0000259" key="6">
    <source>
        <dbReference type="Pfam" id="PF07992"/>
    </source>
</evidence>
<proteinExistence type="inferred from homology"/>
<feature type="binding site" evidence="5">
    <location>
        <position position="63"/>
    </location>
    <ligand>
        <name>FAD</name>
        <dbReference type="ChEBI" id="CHEBI:57692"/>
    </ligand>
</feature>
<evidence type="ECO:0000256" key="2">
    <source>
        <dbReference type="ARBA" id="ARBA00022827"/>
    </source>
</evidence>
<dbReference type="GO" id="GO:0004324">
    <property type="term" value="F:ferredoxin-NADP+ reductase activity"/>
    <property type="evidence" value="ECO:0007669"/>
    <property type="project" value="UniProtKB-UniRule"/>
</dbReference>
<dbReference type="SUPFAM" id="SSF51905">
    <property type="entry name" value="FAD/NAD(P)-binding domain"/>
    <property type="match status" value="1"/>
</dbReference>
<comment type="subunit">
    <text evidence="5">Homodimer.</text>
</comment>
<keyword evidence="4 5" id="KW-0560">Oxidoreductase</keyword>
<evidence type="ECO:0000313" key="8">
    <source>
        <dbReference type="Proteomes" id="UP000199150"/>
    </source>
</evidence>
<feature type="binding site" evidence="5">
    <location>
        <position position="103"/>
    </location>
    <ligand>
        <name>FAD</name>
        <dbReference type="ChEBI" id="CHEBI:57692"/>
    </ligand>
</feature>
<feature type="domain" description="FAD/NAD(P)-binding" evidence="6">
    <location>
        <begin position="22"/>
        <end position="317"/>
    </location>
</feature>
<comment type="cofactor">
    <cofactor evidence="5">
        <name>FAD</name>
        <dbReference type="ChEBI" id="CHEBI:57692"/>
    </cofactor>
    <text evidence="5">Binds 1 FAD per subunit.</text>
</comment>
<keyword evidence="3 5" id="KW-0521">NADP</keyword>
<accession>A0A1G4T3G6</accession>
<dbReference type="PANTHER" id="PTHR48105">
    <property type="entry name" value="THIOREDOXIN REDUCTASE 1-RELATED-RELATED"/>
    <property type="match status" value="1"/>
</dbReference>
<keyword evidence="2 5" id="KW-0274">FAD</keyword>
<evidence type="ECO:0000256" key="5">
    <source>
        <dbReference type="HAMAP-Rule" id="MF_01685"/>
    </source>
</evidence>
<dbReference type="Gene3D" id="3.50.50.60">
    <property type="entry name" value="FAD/NAD(P)-binding domain"/>
    <property type="match status" value="2"/>
</dbReference>
<dbReference type="Proteomes" id="UP000199150">
    <property type="component" value="Unassembled WGS sequence"/>
</dbReference>
<gene>
    <name evidence="7" type="ORF">SAMN02927928_3152</name>
</gene>
<feature type="binding site" evidence="5">
    <location>
        <position position="50"/>
    </location>
    <ligand>
        <name>FAD</name>
        <dbReference type="ChEBI" id="CHEBI:57692"/>
    </ligand>
</feature>
<dbReference type="InterPro" id="IPR023753">
    <property type="entry name" value="FAD/NAD-binding_dom"/>
</dbReference>
<dbReference type="InterPro" id="IPR036188">
    <property type="entry name" value="FAD/NAD-bd_sf"/>
</dbReference>
<reference evidence="8" key="1">
    <citation type="submission" date="2016-10" db="EMBL/GenBank/DDBJ databases">
        <authorList>
            <person name="Varghese N."/>
            <person name="Submissions S."/>
        </authorList>
    </citation>
    <scope>NUCLEOTIDE SEQUENCE [LARGE SCALE GENOMIC DNA]</scope>
    <source>
        <strain evidence="8">CGMCC 1.3431</strain>
    </source>
</reference>
<evidence type="ECO:0000256" key="1">
    <source>
        <dbReference type="ARBA" id="ARBA00022630"/>
    </source>
</evidence>
<dbReference type="OrthoDB" id="9806179at2"/>
<evidence type="ECO:0000313" key="7">
    <source>
        <dbReference type="EMBL" id="SCW75355.1"/>
    </source>
</evidence>
<comment type="catalytic activity">
    <reaction evidence="5">
        <text>2 reduced [2Fe-2S]-[ferredoxin] + NADP(+) + H(+) = 2 oxidized [2Fe-2S]-[ferredoxin] + NADPH</text>
        <dbReference type="Rhea" id="RHEA:20125"/>
        <dbReference type="Rhea" id="RHEA-COMP:10000"/>
        <dbReference type="Rhea" id="RHEA-COMP:10001"/>
        <dbReference type="ChEBI" id="CHEBI:15378"/>
        <dbReference type="ChEBI" id="CHEBI:33737"/>
        <dbReference type="ChEBI" id="CHEBI:33738"/>
        <dbReference type="ChEBI" id="CHEBI:57783"/>
        <dbReference type="ChEBI" id="CHEBI:58349"/>
        <dbReference type="EC" id="1.18.1.2"/>
    </reaction>
</comment>
<feature type="binding site" evidence="5">
    <location>
        <position position="58"/>
    </location>
    <ligand>
        <name>FAD</name>
        <dbReference type="ChEBI" id="CHEBI:57692"/>
    </ligand>
</feature>
<dbReference type="PRINTS" id="PR00368">
    <property type="entry name" value="FADPNR"/>
</dbReference>
<dbReference type="PRINTS" id="PR00469">
    <property type="entry name" value="PNDRDTASEII"/>
</dbReference>
<comment type="similarity">
    <text evidence="5">Belongs to the ferredoxin--NADP reductase type 2 family.</text>
</comment>
<dbReference type="STRING" id="260084.SAMN02927928_3152"/>
<dbReference type="InterPro" id="IPR050097">
    <property type="entry name" value="Ferredoxin-NADP_redctase_2"/>
</dbReference>
<dbReference type="EMBL" id="FMTS01000006">
    <property type="protein sequence ID" value="SCW75355.1"/>
    <property type="molecule type" value="Genomic_DNA"/>
</dbReference>
<evidence type="ECO:0000256" key="4">
    <source>
        <dbReference type="ARBA" id="ARBA00023002"/>
    </source>
</evidence>
<dbReference type="Pfam" id="PF07992">
    <property type="entry name" value="Pyr_redox_2"/>
    <property type="match status" value="1"/>
</dbReference>
<protein>
    <recommendedName>
        <fullName evidence="5">Ferredoxin--NADP reductase</fullName>
        <shortName evidence="5">FNR</shortName>
        <shortName evidence="5">Fd-NADP(+) reductase</shortName>
        <ecNumber evidence="5">1.18.1.2</ecNumber>
    </recommendedName>
</protein>
<name>A0A1G4T3G6_9CAUL</name>
<dbReference type="HAMAP" id="MF_01685">
    <property type="entry name" value="FENR2"/>
    <property type="match status" value="1"/>
</dbReference>